<dbReference type="SMART" id="SM00119">
    <property type="entry name" value="HECTc"/>
    <property type="match status" value="1"/>
</dbReference>
<reference evidence="6 7" key="1">
    <citation type="submission" date="2022-05" db="EMBL/GenBank/DDBJ databases">
        <authorList>
            <consortium name="Genoscope - CEA"/>
            <person name="William W."/>
        </authorList>
    </citation>
    <scope>NUCLEOTIDE SEQUENCE [LARGE SCALE GENOMIC DNA]</scope>
</reference>
<comment type="caution">
    <text evidence="6">The sequence shown here is derived from an EMBL/GenBank/DDBJ whole genome shotgun (WGS) entry which is preliminary data.</text>
</comment>
<dbReference type="EMBL" id="CALNXI010000578">
    <property type="protein sequence ID" value="CAH3029533.1"/>
    <property type="molecule type" value="Genomic_DNA"/>
</dbReference>
<evidence type="ECO:0000313" key="6">
    <source>
        <dbReference type="EMBL" id="CAH3029533.1"/>
    </source>
</evidence>
<feature type="active site" description="Glycyl thioester intermediate" evidence="3">
    <location>
        <position position="1029"/>
    </location>
</feature>
<feature type="repeat" description="RCC1" evidence="4">
    <location>
        <begin position="1"/>
        <end position="54"/>
    </location>
</feature>
<dbReference type="InterPro" id="IPR051709">
    <property type="entry name" value="Ub-ligase/GTPase-reg"/>
</dbReference>
<dbReference type="PROSITE" id="PS00626">
    <property type="entry name" value="RCC1_2"/>
    <property type="match status" value="5"/>
</dbReference>
<dbReference type="InterPro" id="IPR000569">
    <property type="entry name" value="HECT_dom"/>
</dbReference>
<evidence type="ECO:0000256" key="3">
    <source>
        <dbReference type="PROSITE-ProRule" id="PRU00104"/>
    </source>
</evidence>
<name>A0ABN8MLI7_9CNID</name>
<feature type="repeat" description="RCC1" evidence="4">
    <location>
        <begin position="319"/>
        <end position="382"/>
    </location>
</feature>
<feature type="repeat" description="RCC1" evidence="4">
    <location>
        <begin position="105"/>
        <end position="160"/>
    </location>
</feature>
<dbReference type="PROSITE" id="PS50237">
    <property type="entry name" value="HECT"/>
    <property type="match status" value="1"/>
</dbReference>
<keyword evidence="1" id="KW-0677">Repeat</keyword>
<keyword evidence="7" id="KW-1185">Reference proteome</keyword>
<dbReference type="Proteomes" id="UP001159427">
    <property type="component" value="Unassembled WGS sequence"/>
</dbReference>
<dbReference type="InterPro" id="IPR035983">
    <property type="entry name" value="Hect_E3_ubiquitin_ligase"/>
</dbReference>
<dbReference type="PANTHER" id="PTHR45622">
    <property type="entry name" value="UBIQUITIN-PROTEIN LIGASE E3A-RELATED"/>
    <property type="match status" value="1"/>
</dbReference>
<evidence type="ECO:0000313" key="7">
    <source>
        <dbReference type="Proteomes" id="UP001159427"/>
    </source>
</evidence>
<dbReference type="PROSITE" id="PS50012">
    <property type="entry name" value="RCC1_3"/>
    <property type="match status" value="7"/>
</dbReference>
<feature type="repeat" description="RCC1" evidence="4">
    <location>
        <begin position="161"/>
        <end position="213"/>
    </location>
</feature>
<dbReference type="Pfam" id="PF00632">
    <property type="entry name" value="HECT"/>
    <property type="match status" value="1"/>
</dbReference>
<feature type="repeat" description="RCC1" evidence="4">
    <location>
        <begin position="55"/>
        <end position="104"/>
    </location>
</feature>
<accession>A0ABN8MLI7</accession>
<dbReference type="Gene3D" id="3.30.2160.10">
    <property type="entry name" value="Hect, E3 ligase catalytic domain"/>
    <property type="match status" value="1"/>
</dbReference>
<proteinExistence type="predicted"/>
<dbReference type="InterPro" id="IPR000408">
    <property type="entry name" value="Reg_chr_condens"/>
</dbReference>
<organism evidence="6 7">
    <name type="scientific">Porites evermanni</name>
    <dbReference type="NCBI Taxonomy" id="104178"/>
    <lineage>
        <taxon>Eukaryota</taxon>
        <taxon>Metazoa</taxon>
        <taxon>Cnidaria</taxon>
        <taxon>Anthozoa</taxon>
        <taxon>Hexacorallia</taxon>
        <taxon>Scleractinia</taxon>
        <taxon>Fungiina</taxon>
        <taxon>Poritidae</taxon>
        <taxon>Porites</taxon>
    </lineage>
</organism>
<dbReference type="Gene3D" id="2.130.10.30">
    <property type="entry name" value="Regulator of chromosome condensation 1/beta-lactamase-inhibitor protein II"/>
    <property type="match status" value="2"/>
</dbReference>
<dbReference type="PRINTS" id="PR00633">
    <property type="entry name" value="RCCNDNSATION"/>
</dbReference>
<dbReference type="Gene3D" id="3.30.2410.10">
    <property type="entry name" value="Hect, E3 ligase catalytic domain"/>
    <property type="match status" value="1"/>
</dbReference>
<feature type="domain" description="HECT" evidence="5">
    <location>
        <begin position="731"/>
        <end position="1061"/>
    </location>
</feature>
<dbReference type="Pfam" id="PF25390">
    <property type="entry name" value="WD40_RLD"/>
    <property type="match status" value="1"/>
</dbReference>
<feature type="repeat" description="RCC1" evidence="4">
    <location>
        <begin position="214"/>
        <end position="265"/>
    </location>
</feature>
<feature type="repeat" description="RCC1" evidence="4">
    <location>
        <begin position="266"/>
        <end position="317"/>
    </location>
</feature>
<evidence type="ECO:0000256" key="4">
    <source>
        <dbReference type="PROSITE-ProRule" id="PRU00235"/>
    </source>
</evidence>
<dbReference type="InterPro" id="IPR058923">
    <property type="entry name" value="RCC1-like_dom"/>
</dbReference>
<keyword evidence="2 3" id="KW-0833">Ubl conjugation pathway</keyword>
<dbReference type="CDD" id="cd00078">
    <property type="entry name" value="HECTc"/>
    <property type="match status" value="1"/>
</dbReference>
<dbReference type="Gene3D" id="3.90.1750.10">
    <property type="entry name" value="Hect, E3 ligase catalytic domains"/>
    <property type="match status" value="1"/>
</dbReference>
<protein>
    <recommendedName>
        <fullName evidence="5">HECT domain-containing protein</fullName>
    </recommendedName>
</protein>
<evidence type="ECO:0000256" key="1">
    <source>
        <dbReference type="ARBA" id="ARBA00022737"/>
    </source>
</evidence>
<evidence type="ECO:0000256" key="2">
    <source>
        <dbReference type="ARBA" id="ARBA00022786"/>
    </source>
</evidence>
<dbReference type="SUPFAM" id="SSF56204">
    <property type="entry name" value="Hect, E3 ligase catalytic domain"/>
    <property type="match status" value="1"/>
</dbReference>
<sequence>MFCWGKIAEGQPGLGETEDEPVLTPRNVDVSFGSLSEVKDIACGWEHTAVLKNDGVVYTCGNRENGQLGHHREGNKLARVDSLETWTIKQVACGQMHTLAVTNKGLVFAWGDNTKGQLGLGSSDTTSHKHPRIVKHLQTNGLMVTQVACGARHSLALTTGGYLFAWGDNRNGQLGIGNSSPVHNLPEHVSSLVGVPFALLCAGGYHSFALSLSGALFSWGRNNFGQLGVNDDKDRSMPVLVKSLRSQRVRHVAAGEYHTAVLTEDGGVFTCGCGSYGQLGHNSNNHEYNPRKVFELMGKAVTQIACGRLHTLAYVASSGKLYSFGAGENGQLGNNRLSSVNSPVLVHSSWHVDTTDGSKSTQQSVIHRIAAGGDFCYLLAPRNGSNRVSCDFREPDTSKHLWTLSEPECRKMVHLFSLGNPSPEALQKLETVFSSNACMCGSFLDGRNHEQTSSKVHGINLASARRCFSMLNFMPHQWVASKMFNAIKQGVVHSLQQPPPDIEALRVYLLLPEFSIYQKEEQYDAIVIPFGEAILRLSVDAGKVLRRWWSTLPSTYFSHTMKMFQDCVKYLLHFPPPKLKDEAIRRQAGLANCLGVLEQLHVVNTESGYIVPFNQFYIPEIQQTIDIRADYFNWIQNQIVTNLQELRHHLYHVQTFSFCRYPFVFDAEAKTTLMQTDAVMQMQSAVEEVNRRNVQSMVSQMPIDPVNPILVIVVKRENIVDHTLNQIMKCGPYDLKKPLKVVFVGEEGIDVGGVRKEFFLLLLTEILDPKYGMFTFIEESNTIWFNDLTFEENPMFLLIGVICGLAIYNSTIIDLRFPPVLYKKLLRRKPNLDDFRGFKPSIAKNLQYLLDYPDEDDIVDAFGLNFQIVRERYGALEYVDLIPDGGNTPVNAENRQQYVDVYIDYYLNKSVDKQFHAFSMGFHRVCGGKVLEFFHPEELMQMVVGCQEYDFKELEKVAEYKGEYYRYHPVIRNFWEVFFEFPVDMKKKFLAFLTGSDRVPIVGMKSMKIIIQPVAGGMYGDHLPVAHTCFNLLDLPRYPSTEMMRTKLSQAVEYSTGFGLA</sequence>
<dbReference type="PANTHER" id="PTHR45622:SF76">
    <property type="entry name" value="HECT AND RLD DOMAIN CONTAINING E3 UBIQUITIN LIGASE 4, ISOFORM C"/>
    <property type="match status" value="1"/>
</dbReference>
<dbReference type="SUPFAM" id="SSF50985">
    <property type="entry name" value="RCC1/BLIP-II"/>
    <property type="match status" value="1"/>
</dbReference>
<evidence type="ECO:0000259" key="5">
    <source>
        <dbReference type="PROSITE" id="PS50237"/>
    </source>
</evidence>
<dbReference type="InterPro" id="IPR009091">
    <property type="entry name" value="RCC1/BLIP-II"/>
</dbReference>
<gene>
    <name evidence="6" type="ORF">PEVE_00036304</name>
</gene>